<organism evidence="1 2">
    <name type="scientific">Cellulomonas chengniuliangii</name>
    <dbReference type="NCBI Taxonomy" id="2968084"/>
    <lineage>
        <taxon>Bacteria</taxon>
        <taxon>Bacillati</taxon>
        <taxon>Actinomycetota</taxon>
        <taxon>Actinomycetes</taxon>
        <taxon>Micrococcales</taxon>
        <taxon>Cellulomonadaceae</taxon>
        <taxon>Cellulomonas</taxon>
    </lineage>
</organism>
<proteinExistence type="predicted"/>
<gene>
    <name evidence="1" type="ORF">NP064_13950</name>
</gene>
<accession>A0ABY5L081</accession>
<dbReference type="RefSeq" id="WP_255624007.1">
    <property type="nucleotide sequence ID" value="NZ_CP101988.1"/>
</dbReference>
<name>A0ABY5L081_9CELL</name>
<dbReference type="Proteomes" id="UP001316189">
    <property type="component" value="Chromosome"/>
</dbReference>
<dbReference type="EMBL" id="CP101988">
    <property type="protein sequence ID" value="UUI74871.1"/>
    <property type="molecule type" value="Genomic_DNA"/>
</dbReference>
<reference evidence="1 2" key="1">
    <citation type="submission" date="2022-07" db="EMBL/GenBank/DDBJ databases">
        <title>Novel species in genus cellulomonas.</title>
        <authorList>
            <person name="Ye L."/>
        </authorList>
    </citation>
    <scope>NUCLEOTIDE SEQUENCE [LARGE SCALE GENOMIC DNA]</scope>
    <source>
        <strain evidence="2">zg-Y338</strain>
    </source>
</reference>
<protein>
    <submittedName>
        <fullName evidence="1">Uncharacterized protein</fullName>
    </submittedName>
</protein>
<sequence>MLLVPGRPTVVVPTDRRVTVPPGATVQIGSRTFTVRPATR</sequence>
<evidence type="ECO:0000313" key="2">
    <source>
        <dbReference type="Proteomes" id="UP001316189"/>
    </source>
</evidence>
<keyword evidence="2" id="KW-1185">Reference proteome</keyword>
<evidence type="ECO:0000313" key="1">
    <source>
        <dbReference type="EMBL" id="UUI74871.1"/>
    </source>
</evidence>